<dbReference type="AlphaFoldDB" id="A0AAD8KVB5"/>
<evidence type="ECO:0000313" key="2">
    <source>
        <dbReference type="Proteomes" id="UP001229421"/>
    </source>
</evidence>
<dbReference type="Proteomes" id="UP001229421">
    <property type="component" value="Unassembled WGS sequence"/>
</dbReference>
<comment type="caution">
    <text evidence="1">The sequence shown here is derived from an EMBL/GenBank/DDBJ whole genome shotgun (WGS) entry which is preliminary data.</text>
</comment>
<keyword evidence="2" id="KW-1185">Reference proteome</keyword>
<proteinExistence type="predicted"/>
<gene>
    <name evidence="1" type="ORF">QVD17_11920</name>
</gene>
<protein>
    <submittedName>
        <fullName evidence="1">Uncharacterized protein</fullName>
    </submittedName>
</protein>
<evidence type="ECO:0000313" key="1">
    <source>
        <dbReference type="EMBL" id="KAK1429703.1"/>
    </source>
</evidence>
<reference evidence="1" key="1">
    <citation type="journal article" date="2023" name="bioRxiv">
        <title>Improved chromosome-level genome assembly for marigold (Tagetes erecta).</title>
        <authorList>
            <person name="Jiang F."/>
            <person name="Yuan L."/>
            <person name="Wang S."/>
            <person name="Wang H."/>
            <person name="Xu D."/>
            <person name="Wang A."/>
            <person name="Fan W."/>
        </authorList>
    </citation>
    <scope>NUCLEOTIDE SEQUENCE</scope>
    <source>
        <strain evidence="1">WSJ</strain>
        <tissue evidence="1">Leaf</tissue>
    </source>
</reference>
<sequence>MPYCSGKSCVSTICHDMKITVIDLPLNIPLLLSGHCYLRQQHTLAISFQTKRELDVTESSFRLACGVHGCLGAA</sequence>
<name>A0AAD8KVB5_TARER</name>
<organism evidence="1 2">
    <name type="scientific">Tagetes erecta</name>
    <name type="common">African marigold</name>
    <dbReference type="NCBI Taxonomy" id="13708"/>
    <lineage>
        <taxon>Eukaryota</taxon>
        <taxon>Viridiplantae</taxon>
        <taxon>Streptophyta</taxon>
        <taxon>Embryophyta</taxon>
        <taxon>Tracheophyta</taxon>
        <taxon>Spermatophyta</taxon>
        <taxon>Magnoliopsida</taxon>
        <taxon>eudicotyledons</taxon>
        <taxon>Gunneridae</taxon>
        <taxon>Pentapetalae</taxon>
        <taxon>asterids</taxon>
        <taxon>campanulids</taxon>
        <taxon>Asterales</taxon>
        <taxon>Asteraceae</taxon>
        <taxon>Asteroideae</taxon>
        <taxon>Heliantheae alliance</taxon>
        <taxon>Tageteae</taxon>
        <taxon>Tagetes</taxon>
    </lineage>
</organism>
<accession>A0AAD8KVB5</accession>
<dbReference type="EMBL" id="JAUHHV010000003">
    <property type="protein sequence ID" value="KAK1429703.1"/>
    <property type="molecule type" value="Genomic_DNA"/>
</dbReference>